<organism evidence="10 11">
    <name type="scientific">Emericellopsis atlantica</name>
    <dbReference type="NCBI Taxonomy" id="2614577"/>
    <lineage>
        <taxon>Eukaryota</taxon>
        <taxon>Fungi</taxon>
        <taxon>Dikarya</taxon>
        <taxon>Ascomycota</taxon>
        <taxon>Pezizomycotina</taxon>
        <taxon>Sordariomycetes</taxon>
        <taxon>Hypocreomycetidae</taxon>
        <taxon>Hypocreales</taxon>
        <taxon>Bionectriaceae</taxon>
        <taxon>Emericellopsis</taxon>
    </lineage>
</organism>
<evidence type="ECO:0000313" key="10">
    <source>
        <dbReference type="EMBL" id="KAG9252519.1"/>
    </source>
</evidence>
<evidence type="ECO:0000256" key="8">
    <source>
        <dbReference type="SAM" id="MobiDB-lite"/>
    </source>
</evidence>
<dbReference type="InterPro" id="IPR001138">
    <property type="entry name" value="Zn2Cys6_DnaBD"/>
</dbReference>
<reference evidence="10" key="1">
    <citation type="journal article" date="2021" name="IMA Fungus">
        <title>Genomic characterization of three marine fungi, including Emericellopsis atlantica sp. nov. with signatures of a generalist lifestyle and marine biomass degradation.</title>
        <authorList>
            <person name="Hagestad O.C."/>
            <person name="Hou L."/>
            <person name="Andersen J.H."/>
            <person name="Hansen E.H."/>
            <person name="Altermark B."/>
            <person name="Li C."/>
            <person name="Kuhnert E."/>
            <person name="Cox R.J."/>
            <person name="Crous P.W."/>
            <person name="Spatafora J.W."/>
            <person name="Lail K."/>
            <person name="Amirebrahimi M."/>
            <person name="Lipzen A."/>
            <person name="Pangilinan J."/>
            <person name="Andreopoulos W."/>
            <person name="Hayes R.D."/>
            <person name="Ng V."/>
            <person name="Grigoriev I.V."/>
            <person name="Jackson S.A."/>
            <person name="Sutton T.D.S."/>
            <person name="Dobson A.D.W."/>
            <person name="Rama T."/>
        </authorList>
    </citation>
    <scope>NUCLEOTIDE SEQUENCE</scope>
    <source>
        <strain evidence="10">TS7</strain>
    </source>
</reference>
<keyword evidence="7" id="KW-0539">Nucleus</keyword>
<dbReference type="GO" id="GO:0045944">
    <property type="term" value="P:positive regulation of transcription by RNA polymerase II"/>
    <property type="evidence" value="ECO:0007669"/>
    <property type="project" value="TreeGrafter"/>
</dbReference>
<dbReference type="Gene3D" id="4.10.240.10">
    <property type="entry name" value="Zn(2)-C6 fungal-type DNA-binding domain"/>
    <property type="match status" value="1"/>
</dbReference>
<evidence type="ECO:0000256" key="6">
    <source>
        <dbReference type="ARBA" id="ARBA00023163"/>
    </source>
</evidence>
<proteinExistence type="predicted"/>
<gene>
    <name evidence="10" type="ORF">F5Z01DRAFT_726899</name>
</gene>
<dbReference type="InterPro" id="IPR052202">
    <property type="entry name" value="Yeast_MetPath_Reg"/>
</dbReference>
<dbReference type="PANTHER" id="PTHR47782">
    <property type="entry name" value="ZN(II)2CYS6 TRANSCRIPTION FACTOR (EUROFUNG)-RELATED"/>
    <property type="match status" value="1"/>
</dbReference>
<dbReference type="SMART" id="SM00906">
    <property type="entry name" value="Fungal_trans"/>
    <property type="match status" value="1"/>
</dbReference>
<dbReference type="PANTHER" id="PTHR47782:SF2">
    <property type="entry name" value="TRANSCRIPTION FACTOR, PUTATIVE (AFU_ORTHOLOGUE AFUA_4G12570)-RELATED"/>
    <property type="match status" value="1"/>
</dbReference>
<keyword evidence="11" id="KW-1185">Reference proteome</keyword>
<dbReference type="Pfam" id="PF04082">
    <property type="entry name" value="Fungal_trans"/>
    <property type="match status" value="1"/>
</dbReference>
<name>A0A9P7ZI69_9HYPO</name>
<dbReference type="PROSITE" id="PS50048">
    <property type="entry name" value="ZN2_CY6_FUNGAL_2"/>
    <property type="match status" value="1"/>
</dbReference>
<evidence type="ECO:0000259" key="9">
    <source>
        <dbReference type="PROSITE" id="PS50048"/>
    </source>
</evidence>
<dbReference type="CDD" id="cd12148">
    <property type="entry name" value="fungal_TF_MHR"/>
    <property type="match status" value="1"/>
</dbReference>
<dbReference type="Pfam" id="PF00172">
    <property type="entry name" value="Zn_clus"/>
    <property type="match status" value="1"/>
</dbReference>
<dbReference type="GO" id="GO:0006351">
    <property type="term" value="P:DNA-templated transcription"/>
    <property type="evidence" value="ECO:0007669"/>
    <property type="project" value="InterPro"/>
</dbReference>
<dbReference type="GO" id="GO:0000981">
    <property type="term" value="F:DNA-binding transcription factor activity, RNA polymerase II-specific"/>
    <property type="evidence" value="ECO:0007669"/>
    <property type="project" value="InterPro"/>
</dbReference>
<dbReference type="EMBL" id="MU251262">
    <property type="protein sequence ID" value="KAG9252519.1"/>
    <property type="molecule type" value="Genomic_DNA"/>
</dbReference>
<evidence type="ECO:0000256" key="2">
    <source>
        <dbReference type="ARBA" id="ARBA00022723"/>
    </source>
</evidence>
<evidence type="ECO:0000256" key="5">
    <source>
        <dbReference type="ARBA" id="ARBA00023125"/>
    </source>
</evidence>
<comment type="subcellular location">
    <subcellularLocation>
        <location evidence="1">Nucleus</location>
    </subcellularLocation>
</comment>
<evidence type="ECO:0000256" key="3">
    <source>
        <dbReference type="ARBA" id="ARBA00022833"/>
    </source>
</evidence>
<feature type="domain" description="Zn(2)-C6 fungal-type" evidence="9">
    <location>
        <begin position="24"/>
        <end position="56"/>
    </location>
</feature>
<dbReference type="GO" id="GO:0005634">
    <property type="term" value="C:nucleus"/>
    <property type="evidence" value="ECO:0007669"/>
    <property type="project" value="UniProtKB-SubCell"/>
</dbReference>
<dbReference type="RefSeq" id="XP_046116443.1">
    <property type="nucleotide sequence ID" value="XM_046266661.1"/>
</dbReference>
<comment type="caution">
    <text evidence="10">The sequence shown here is derived from an EMBL/GenBank/DDBJ whole genome shotgun (WGS) entry which is preliminary data.</text>
</comment>
<keyword evidence="4" id="KW-0805">Transcription regulation</keyword>
<keyword evidence="2" id="KW-0479">Metal-binding</keyword>
<dbReference type="PROSITE" id="PS00463">
    <property type="entry name" value="ZN2_CY6_FUNGAL_1"/>
    <property type="match status" value="1"/>
</dbReference>
<evidence type="ECO:0000256" key="1">
    <source>
        <dbReference type="ARBA" id="ARBA00004123"/>
    </source>
</evidence>
<dbReference type="CDD" id="cd00067">
    <property type="entry name" value="GAL4"/>
    <property type="match status" value="1"/>
</dbReference>
<keyword evidence="3" id="KW-0862">Zinc</keyword>
<dbReference type="AlphaFoldDB" id="A0A9P7ZI69"/>
<keyword evidence="6" id="KW-0804">Transcription</keyword>
<keyword evidence="5" id="KW-0238">DNA-binding</keyword>
<evidence type="ECO:0000256" key="7">
    <source>
        <dbReference type="ARBA" id="ARBA00023242"/>
    </source>
</evidence>
<protein>
    <submittedName>
        <fullName evidence="10">Fungal-specific transcription factor domain-containing protein</fullName>
    </submittedName>
</protein>
<dbReference type="GeneID" id="70297564"/>
<dbReference type="InterPro" id="IPR007219">
    <property type="entry name" value="XnlR_reg_dom"/>
</dbReference>
<sequence length="644" mass="72004">MQTTEDMTRPRRRAALQVSQIFSACSFCKARKIRCDGVSPACGGCAKFGRQASCSLRSNRGRDYPTYLQSRIESLQRTLEHHRAASRGHAGPDPDSRGHGGQPTAHSSASQSAIDSLIADIGVLPIMASTYSSTHDGITLSTVALSTASMGYPSFSIASHLSQVPNLEDPASFLPERSLAVKLIQHYLAHVYPRLPFFSIQGLWAQFEQVYALPHFEAGAHNPTPPIDPEAVLSPSIGSCNTSSHSYGYSFFTVLHVLAISVSSLSRSADSTSSNQARKLFQAALSFREFAILPNSIVGVQSLLFLIQFATLNPSLLDVWYLIGVGMRICVDLGLHQDPRDVDKLSESLLETRRRLWWSMYSFDRSMSIGCSRAQEISDAVINVALPTFRIETTANEAEIHGYLQRYRILQIQSEIYDYLKAAPSSDSPDPATIVARLGQKLSAWHDTNSAALNQTLLRSEWLMGRILLLRPCPLLPHRSVAEVGELWKAATAFTTLYRDLVQTNSIFYVQIAAEKAYWIGLIVLHCYWRLQASEEARRMQVRPLDLWTTIKDILYILRALSDRWNRGKWLYEAFDDLSGRFMHLVEEDANGTSFGHRMPAELQNLSDYTSLTSIWTDSRASWDDTRGEGLHSEELERLVSDMT</sequence>
<dbReference type="Proteomes" id="UP000887229">
    <property type="component" value="Unassembled WGS sequence"/>
</dbReference>
<dbReference type="GO" id="GO:0043565">
    <property type="term" value="F:sequence-specific DNA binding"/>
    <property type="evidence" value="ECO:0007669"/>
    <property type="project" value="TreeGrafter"/>
</dbReference>
<dbReference type="OrthoDB" id="9970124at2759"/>
<accession>A0A9P7ZI69</accession>
<dbReference type="GO" id="GO:0008270">
    <property type="term" value="F:zinc ion binding"/>
    <property type="evidence" value="ECO:0007669"/>
    <property type="project" value="InterPro"/>
</dbReference>
<evidence type="ECO:0000313" key="11">
    <source>
        <dbReference type="Proteomes" id="UP000887229"/>
    </source>
</evidence>
<dbReference type="SUPFAM" id="SSF57701">
    <property type="entry name" value="Zn2/Cys6 DNA-binding domain"/>
    <property type="match status" value="1"/>
</dbReference>
<dbReference type="InterPro" id="IPR036864">
    <property type="entry name" value="Zn2-C6_fun-type_DNA-bd_sf"/>
</dbReference>
<dbReference type="SMART" id="SM00066">
    <property type="entry name" value="GAL4"/>
    <property type="match status" value="1"/>
</dbReference>
<feature type="region of interest" description="Disordered" evidence="8">
    <location>
        <begin position="78"/>
        <end position="108"/>
    </location>
</feature>
<evidence type="ECO:0000256" key="4">
    <source>
        <dbReference type="ARBA" id="ARBA00023015"/>
    </source>
</evidence>